<keyword evidence="9 16" id="KW-0663">Pyridoxal phosphate</keyword>
<dbReference type="NCBIfam" id="NF009897">
    <property type="entry name" value="PRK13357.1"/>
    <property type="match status" value="1"/>
</dbReference>
<name>A0AAN0KFD3_9ACTN</name>
<dbReference type="InterPro" id="IPR043132">
    <property type="entry name" value="BCAT-like_C"/>
</dbReference>
<comment type="cofactor">
    <cofactor evidence="1 16">
        <name>pyridoxal 5'-phosphate</name>
        <dbReference type="ChEBI" id="CHEBI:597326"/>
    </cofactor>
</comment>
<dbReference type="InterPro" id="IPR001544">
    <property type="entry name" value="Aminotrans_IV"/>
</dbReference>
<dbReference type="PANTHER" id="PTHR11825">
    <property type="entry name" value="SUBGROUP IIII AMINOTRANSFERASE"/>
    <property type="match status" value="1"/>
</dbReference>
<evidence type="ECO:0000256" key="14">
    <source>
        <dbReference type="PIRSR" id="PIRSR006468-1"/>
    </source>
</evidence>
<keyword evidence="19" id="KW-1185">Reference proteome</keyword>
<keyword evidence="10 17" id="KW-0100">Branched-chain amino acid biosynthesis</keyword>
<dbReference type="InterPro" id="IPR005786">
    <property type="entry name" value="B_amino_transII"/>
</dbReference>
<dbReference type="PANTHER" id="PTHR11825:SF44">
    <property type="entry name" value="BRANCHED-CHAIN-AMINO-ACID AMINOTRANSFERASE"/>
    <property type="match status" value="1"/>
</dbReference>
<dbReference type="PIRSF" id="PIRSF006468">
    <property type="entry name" value="BCAT1"/>
    <property type="match status" value="1"/>
</dbReference>
<comment type="pathway">
    <text evidence="3">Amino-acid biosynthesis; L-valine biosynthesis; L-valine from pyruvate: step 4/4.</text>
</comment>
<gene>
    <name evidence="18" type="ORF">brsh051_26000</name>
</gene>
<keyword evidence="6 17" id="KW-0032">Aminotransferase</keyword>
<evidence type="ECO:0000256" key="7">
    <source>
        <dbReference type="ARBA" id="ARBA00022605"/>
    </source>
</evidence>
<dbReference type="Pfam" id="PF01063">
    <property type="entry name" value="Aminotran_4"/>
    <property type="match status" value="1"/>
</dbReference>
<accession>A0AAN0KFD3</accession>
<evidence type="ECO:0000256" key="8">
    <source>
        <dbReference type="ARBA" id="ARBA00022679"/>
    </source>
</evidence>
<evidence type="ECO:0000256" key="6">
    <source>
        <dbReference type="ARBA" id="ARBA00022576"/>
    </source>
</evidence>
<dbReference type="InterPro" id="IPR043131">
    <property type="entry name" value="BCAT-like_N"/>
</dbReference>
<evidence type="ECO:0000256" key="1">
    <source>
        <dbReference type="ARBA" id="ARBA00001933"/>
    </source>
</evidence>
<reference evidence="18" key="1">
    <citation type="journal article" date="2024" name="Int. J. Syst. Evol. Microbiol.">
        <title>Brooklawnia propionicigenes sp. nov., a facultatively anaerobic, propionate-producing bacterium isolated from a methanogenic reactor treating waste from cattle farms.</title>
        <authorList>
            <person name="Akita Y."/>
            <person name="Ueki A."/>
            <person name="Tonouchi A."/>
            <person name="Sugawara Y."/>
            <person name="Honma S."/>
            <person name="Kaku N."/>
            <person name="Ueki K."/>
        </authorList>
    </citation>
    <scope>NUCLEOTIDE SEQUENCE</scope>
    <source>
        <strain evidence="18">SH051</strain>
    </source>
</reference>
<evidence type="ECO:0000256" key="3">
    <source>
        <dbReference type="ARBA" id="ARBA00004931"/>
    </source>
</evidence>
<dbReference type="SUPFAM" id="SSF56752">
    <property type="entry name" value="D-aminoacid aminotransferase-like PLP-dependent enzymes"/>
    <property type="match status" value="1"/>
</dbReference>
<protein>
    <recommendedName>
        <fullName evidence="17">Branched-chain-amino-acid aminotransferase</fullName>
        <ecNumber evidence="17">2.6.1.42</ecNumber>
    </recommendedName>
</protein>
<dbReference type="EC" id="2.6.1.42" evidence="17"/>
<dbReference type="EMBL" id="AP028056">
    <property type="protein sequence ID" value="BEH03319.1"/>
    <property type="molecule type" value="Genomic_DNA"/>
</dbReference>
<organism evidence="18 19">
    <name type="scientific">Brooklawnia propionicigenes</name>
    <dbReference type="NCBI Taxonomy" id="3041175"/>
    <lineage>
        <taxon>Bacteria</taxon>
        <taxon>Bacillati</taxon>
        <taxon>Actinomycetota</taxon>
        <taxon>Actinomycetes</taxon>
        <taxon>Propionibacteriales</taxon>
        <taxon>Propionibacteriaceae</taxon>
        <taxon>Brooklawnia</taxon>
    </lineage>
</organism>
<dbReference type="CDD" id="cd01557">
    <property type="entry name" value="BCAT_beta_family"/>
    <property type="match status" value="1"/>
</dbReference>
<proteinExistence type="inferred from homology"/>
<dbReference type="InterPro" id="IPR018300">
    <property type="entry name" value="Aminotrans_IV_CS"/>
</dbReference>
<keyword evidence="8 17" id="KW-0808">Transferase</keyword>
<evidence type="ECO:0000256" key="15">
    <source>
        <dbReference type="RuleBase" id="RU004106"/>
    </source>
</evidence>
<evidence type="ECO:0000256" key="2">
    <source>
        <dbReference type="ARBA" id="ARBA00004824"/>
    </source>
</evidence>
<comment type="catalytic activity">
    <reaction evidence="11 17">
        <text>L-valine + 2-oxoglutarate = 3-methyl-2-oxobutanoate + L-glutamate</text>
        <dbReference type="Rhea" id="RHEA:24813"/>
        <dbReference type="ChEBI" id="CHEBI:11851"/>
        <dbReference type="ChEBI" id="CHEBI:16810"/>
        <dbReference type="ChEBI" id="CHEBI:29985"/>
        <dbReference type="ChEBI" id="CHEBI:57762"/>
        <dbReference type="EC" id="2.6.1.42"/>
    </reaction>
</comment>
<evidence type="ECO:0000256" key="10">
    <source>
        <dbReference type="ARBA" id="ARBA00023304"/>
    </source>
</evidence>
<dbReference type="InterPro" id="IPR033939">
    <property type="entry name" value="BCAT_family"/>
</dbReference>
<evidence type="ECO:0000313" key="19">
    <source>
        <dbReference type="Proteomes" id="UP001431656"/>
    </source>
</evidence>
<evidence type="ECO:0000256" key="9">
    <source>
        <dbReference type="ARBA" id="ARBA00022898"/>
    </source>
</evidence>
<dbReference type="RefSeq" id="WP_286265729.1">
    <property type="nucleotide sequence ID" value="NZ_AP028056.1"/>
</dbReference>
<dbReference type="GO" id="GO:0009082">
    <property type="term" value="P:branched-chain amino acid biosynthetic process"/>
    <property type="evidence" value="ECO:0007669"/>
    <property type="project" value="UniProtKB-KW"/>
</dbReference>
<dbReference type="GO" id="GO:0008652">
    <property type="term" value="P:amino acid biosynthetic process"/>
    <property type="evidence" value="ECO:0007669"/>
    <property type="project" value="UniProtKB-KW"/>
</dbReference>
<evidence type="ECO:0000256" key="13">
    <source>
        <dbReference type="ARBA" id="ARBA00049229"/>
    </source>
</evidence>
<dbReference type="PROSITE" id="PS00770">
    <property type="entry name" value="AA_TRANSFER_CLASS_4"/>
    <property type="match status" value="1"/>
</dbReference>
<evidence type="ECO:0000256" key="16">
    <source>
        <dbReference type="RuleBase" id="RU004516"/>
    </source>
</evidence>
<comment type="catalytic activity">
    <reaction evidence="13 17">
        <text>L-leucine + 2-oxoglutarate = 4-methyl-2-oxopentanoate + L-glutamate</text>
        <dbReference type="Rhea" id="RHEA:18321"/>
        <dbReference type="ChEBI" id="CHEBI:16810"/>
        <dbReference type="ChEBI" id="CHEBI:17865"/>
        <dbReference type="ChEBI" id="CHEBI:29985"/>
        <dbReference type="ChEBI" id="CHEBI:57427"/>
        <dbReference type="EC" id="2.6.1.42"/>
    </reaction>
</comment>
<evidence type="ECO:0000256" key="12">
    <source>
        <dbReference type="ARBA" id="ARBA00048798"/>
    </source>
</evidence>
<comment type="similarity">
    <text evidence="5 15">Belongs to the class-IV pyridoxal-phosphate-dependent aminotransferase family.</text>
</comment>
<comment type="pathway">
    <text evidence="2">Amino-acid biosynthesis; L-isoleucine biosynthesis; L-isoleucine from 2-oxobutanoate: step 4/4.</text>
</comment>
<dbReference type="Gene3D" id="3.30.470.10">
    <property type="match status" value="1"/>
</dbReference>
<dbReference type="AlphaFoldDB" id="A0AAN0KFD3"/>
<sequence length="360" mass="39428">MALSFDFPDNPSFLGDDVIEGVWDDPGFGQYFTDHMSVASWTVEEGWHNDRLTDYAQISMEPASAVYHYAQEIFEGLKAYRHADGSVWLFRPEANAKRFENSAHRLALPALPAEDFITSVRQLTALDARWVPGGAEQSLYLRPFMMASENFLGVRPAHSVLYVVIASPVGSYFAGGVAPVDIWISTEYSRVATGGTGSAKCGGNYAASLLPQELAYAQGCSQVLFVDAASKRWIEELGGMNFFMITADDELVTPELNGNILPGVTRDSLLTVAPDLGLKPIERPISLEEVTTGITTGAIRELFACGTAAVITPIRSLKNESGEYIIDVDKATHTIPLRNHLLDIQYGRIADSHGWMQQVC</sequence>
<evidence type="ECO:0000313" key="18">
    <source>
        <dbReference type="EMBL" id="BEH03319.1"/>
    </source>
</evidence>
<comment type="catalytic activity">
    <reaction evidence="12 17">
        <text>L-isoleucine + 2-oxoglutarate = (S)-3-methyl-2-oxopentanoate + L-glutamate</text>
        <dbReference type="Rhea" id="RHEA:24801"/>
        <dbReference type="ChEBI" id="CHEBI:16810"/>
        <dbReference type="ChEBI" id="CHEBI:29985"/>
        <dbReference type="ChEBI" id="CHEBI:35146"/>
        <dbReference type="ChEBI" id="CHEBI:58045"/>
        <dbReference type="EC" id="2.6.1.42"/>
    </reaction>
</comment>
<evidence type="ECO:0000256" key="4">
    <source>
        <dbReference type="ARBA" id="ARBA00005072"/>
    </source>
</evidence>
<evidence type="ECO:0000256" key="5">
    <source>
        <dbReference type="ARBA" id="ARBA00009320"/>
    </source>
</evidence>
<evidence type="ECO:0000256" key="11">
    <source>
        <dbReference type="ARBA" id="ARBA00048212"/>
    </source>
</evidence>
<dbReference type="KEGG" id="broo:brsh051_26000"/>
<dbReference type="Proteomes" id="UP001431656">
    <property type="component" value="Chromosome"/>
</dbReference>
<feature type="modified residue" description="N6-(pyridoxal phosphate)lysine" evidence="14">
    <location>
        <position position="200"/>
    </location>
</feature>
<keyword evidence="7 17" id="KW-0028">Amino-acid biosynthesis</keyword>
<dbReference type="GO" id="GO:0004084">
    <property type="term" value="F:branched-chain-amino-acid transaminase activity"/>
    <property type="evidence" value="ECO:0007669"/>
    <property type="project" value="UniProtKB-EC"/>
</dbReference>
<dbReference type="InterPro" id="IPR036038">
    <property type="entry name" value="Aminotransferase-like"/>
</dbReference>
<dbReference type="Gene3D" id="3.20.10.10">
    <property type="entry name" value="D-amino Acid Aminotransferase, subunit A, domain 2"/>
    <property type="match status" value="1"/>
</dbReference>
<evidence type="ECO:0000256" key="17">
    <source>
        <dbReference type="RuleBase" id="RU004517"/>
    </source>
</evidence>
<comment type="pathway">
    <text evidence="4">Amino-acid biosynthesis; L-leucine biosynthesis; L-leucine from 3-methyl-2-oxobutanoate: step 4/4.</text>
</comment>
<dbReference type="NCBIfam" id="TIGR01123">
    <property type="entry name" value="ilvE_II"/>
    <property type="match status" value="1"/>
</dbReference>